<keyword evidence="3" id="KW-0808">Transferase</keyword>
<dbReference type="InterPro" id="IPR029063">
    <property type="entry name" value="SAM-dependent_MTases_sf"/>
</dbReference>
<dbReference type="PANTHER" id="PTHR33841:SF1">
    <property type="entry name" value="DNA METHYLTRANSFERASE A"/>
    <property type="match status" value="1"/>
</dbReference>
<keyword evidence="4" id="KW-0949">S-adenosyl-L-methionine</keyword>
<dbReference type="PROSITE" id="PS00092">
    <property type="entry name" value="N6_MTASE"/>
    <property type="match status" value="1"/>
</dbReference>
<dbReference type="InterPro" id="IPR050953">
    <property type="entry name" value="N4_N6_ade-DNA_methylase"/>
</dbReference>
<dbReference type="SUPFAM" id="SSF53335">
    <property type="entry name" value="S-adenosyl-L-methionine-dependent methyltransferases"/>
    <property type="match status" value="1"/>
</dbReference>
<evidence type="ECO:0000313" key="8">
    <source>
        <dbReference type="Proteomes" id="UP000481087"/>
    </source>
</evidence>
<dbReference type="CDD" id="cd02440">
    <property type="entry name" value="AdoMet_MTases"/>
    <property type="match status" value="1"/>
</dbReference>
<evidence type="ECO:0000313" key="7">
    <source>
        <dbReference type="EMBL" id="MZQ80677.1"/>
    </source>
</evidence>
<name>A0A6L8URV1_9BACL</name>
<keyword evidence="8" id="KW-1185">Reference proteome</keyword>
<dbReference type="GO" id="GO:0006304">
    <property type="term" value="P:DNA modification"/>
    <property type="evidence" value="ECO:0007669"/>
    <property type="project" value="InterPro"/>
</dbReference>
<dbReference type="GO" id="GO:0032259">
    <property type="term" value="P:methylation"/>
    <property type="evidence" value="ECO:0007669"/>
    <property type="project" value="UniProtKB-KW"/>
</dbReference>
<gene>
    <name evidence="7" type="ORF">GQF01_00720</name>
</gene>
<dbReference type="PRINTS" id="PR00507">
    <property type="entry name" value="N12N6MTFRASE"/>
</dbReference>
<comment type="catalytic activity">
    <reaction evidence="5">
        <text>a 2'-deoxyadenosine in DNA + S-adenosyl-L-methionine = an N(6)-methyl-2'-deoxyadenosine in DNA + S-adenosyl-L-homocysteine + H(+)</text>
        <dbReference type="Rhea" id="RHEA:15197"/>
        <dbReference type="Rhea" id="RHEA-COMP:12418"/>
        <dbReference type="Rhea" id="RHEA-COMP:12419"/>
        <dbReference type="ChEBI" id="CHEBI:15378"/>
        <dbReference type="ChEBI" id="CHEBI:57856"/>
        <dbReference type="ChEBI" id="CHEBI:59789"/>
        <dbReference type="ChEBI" id="CHEBI:90615"/>
        <dbReference type="ChEBI" id="CHEBI:90616"/>
        <dbReference type="EC" id="2.1.1.72"/>
    </reaction>
</comment>
<dbReference type="Pfam" id="PF07669">
    <property type="entry name" value="Eco57I"/>
    <property type="match status" value="1"/>
</dbReference>
<keyword evidence="2" id="KW-0489">Methyltransferase</keyword>
<dbReference type="GO" id="GO:0009007">
    <property type="term" value="F:site-specific DNA-methyltransferase (adenine-specific) activity"/>
    <property type="evidence" value="ECO:0007669"/>
    <property type="project" value="UniProtKB-EC"/>
</dbReference>
<comment type="caution">
    <text evidence="7">The sequence shown here is derived from an EMBL/GenBank/DDBJ whole genome shotgun (WGS) entry which is preliminary data.</text>
</comment>
<reference evidence="7 8" key="1">
    <citation type="submission" date="2019-12" db="EMBL/GenBank/DDBJ databases">
        <title>Paenibacillus sp. nov. sp. isolated from soil.</title>
        <authorList>
            <person name="Kim J."/>
            <person name="Jeong S.E."/>
            <person name="Jung H.S."/>
            <person name="Jeon C.O."/>
        </authorList>
    </citation>
    <scope>NUCLEOTIDE SEQUENCE [LARGE SCALE GENOMIC DNA]</scope>
    <source>
        <strain evidence="7 8">5J-6</strain>
    </source>
</reference>
<protein>
    <recommendedName>
        <fullName evidence="1">site-specific DNA-methyltransferase (adenine-specific)</fullName>
        <ecNumber evidence="1">2.1.1.72</ecNumber>
    </recommendedName>
</protein>
<evidence type="ECO:0000256" key="3">
    <source>
        <dbReference type="ARBA" id="ARBA00022679"/>
    </source>
</evidence>
<dbReference type="InterPro" id="IPR002052">
    <property type="entry name" value="DNA_methylase_N6_adenine_CS"/>
</dbReference>
<dbReference type="GO" id="GO:0003676">
    <property type="term" value="F:nucleic acid binding"/>
    <property type="evidence" value="ECO:0007669"/>
    <property type="project" value="InterPro"/>
</dbReference>
<dbReference type="EMBL" id="WTUZ01000002">
    <property type="protein sequence ID" value="MZQ80677.1"/>
    <property type="molecule type" value="Genomic_DNA"/>
</dbReference>
<dbReference type="Gene3D" id="3.40.50.150">
    <property type="entry name" value="Vaccinia Virus protein VP39"/>
    <property type="match status" value="1"/>
</dbReference>
<evidence type="ECO:0000259" key="6">
    <source>
        <dbReference type="Pfam" id="PF07669"/>
    </source>
</evidence>
<accession>A0A6L8URV1</accession>
<dbReference type="AlphaFoldDB" id="A0A6L8URV1"/>
<dbReference type="EC" id="2.1.1.72" evidence="1"/>
<evidence type="ECO:0000256" key="5">
    <source>
        <dbReference type="ARBA" id="ARBA00047942"/>
    </source>
</evidence>
<organism evidence="7 8">
    <name type="scientific">Paenibacillus silvestris</name>
    <dbReference type="NCBI Taxonomy" id="2606219"/>
    <lineage>
        <taxon>Bacteria</taxon>
        <taxon>Bacillati</taxon>
        <taxon>Bacillota</taxon>
        <taxon>Bacilli</taxon>
        <taxon>Bacillales</taxon>
        <taxon>Paenibacillaceae</taxon>
        <taxon>Paenibacillus</taxon>
    </lineage>
</organism>
<feature type="domain" description="Type II methyltransferase M.TaqI-like" evidence="6">
    <location>
        <begin position="129"/>
        <end position="232"/>
    </location>
</feature>
<evidence type="ECO:0000256" key="2">
    <source>
        <dbReference type="ARBA" id="ARBA00022603"/>
    </source>
</evidence>
<evidence type="ECO:0000256" key="1">
    <source>
        <dbReference type="ARBA" id="ARBA00011900"/>
    </source>
</evidence>
<evidence type="ECO:0000256" key="4">
    <source>
        <dbReference type="ARBA" id="ARBA00022691"/>
    </source>
</evidence>
<dbReference type="InterPro" id="IPR011639">
    <property type="entry name" value="MethylTrfase_TaqI-like_dom"/>
</dbReference>
<proteinExistence type="predicted"/>
<dbReference type="Proteomes" id="UP000481087">
    <property type="component" value="Unassembled WGS sequence"/>
</dbReference>
<sequence>MMKKLITKLNVSRKMESIRNKATCGLDEKNKSLYEQYFTNYKTARLMSSMMRSVNLDEIRILDPGAGIGILTTALIAKICSKKVLPKKITVFLYEIDNTLEQFLYESMEICTSICNEVNVGFEFNIILEDFISVLDNEQNKFNIIIMNPPYKKISRNSEINKRLSKNGINVTNYYAAFMAIAKGMLQPKGQLIGITPRSFCNGRYYTEFRLDFLSEMRFTWIHLYNSRNSVFSEDGVLQETIVFHCYKDDSKTRYIRITSSESENLSKIRSAKIPYFKVISPEDPQKNIYITRNDLEQKNREKIEYLSNTLEDIGISVSTGKVVDFREPPDCLSKKNHFNGIPIIYPDHFTNMSIVWPRLNIKKYNYIKINDKNINRILPSGNYVLIKRLTSKEEKRRLVSAVYEGQKFSEEGVAFENKLNYFHVNKKGLQITLARGLSLYLNSSYADNYFRLFSGTTQVNVNDLKNFKYPSLEQLLNIGSEYSGEIDQSEIDMIIKKYCFF</sequence>
<dbReference type="PANTHER" id="PTHR33841">
    <property type="entry name" value="DNA METHYLTRANSFERASE YEEA-RELATED"/>
    <property type="match status" value="1"/>
</dbReference>